<feature type="region of interest" description="Disordered" evidence="1">
    <location>
        <begin position="230"/>
        <end position="258"/>
    </location>
</feature>
<dbReference type="AlphaFoldDB" id="A0A9W8AR01"/>
<proteinExistence type="predicted"/>
<feature type="chain" id="PRO_5040804966" evidence="2">
    <location>
        <begin position="20"/>
        <end position="514"/>
    </location>
</feature>
<keyword evidence="2" id="KW-0732">Signal</keyword>
<feature type="compositionally biased region" description="Basic and acidic residues" evidence="1">
    <location>
        <begin position="395"/>
        <end position="414"/>
    </location>
</feature>
<reference evidence="3" key="1">
    <citation type="submission" date="2022-07" db="EMBL/GenBank/DDBJ databases">
        <title>Phylogenomic reconstructions and comparative analyses of Kickxellomycotina fungi.</title>
        <authorList>
            <person name="Reynolds N.K."/>
            <person name="Stajich J.E."/>
            <person name="Barry K."/>
            <person name="Grigoriev I.V."/>
            <person name="Crous P."/>
            <person name="Smith M.E."/>
        </authorList>
    </citation>
    <scope>NUCLEOTIDE SEQUENCE</scope>
    <source>
        <strain evidence="3">RSA 1196</strain>
    </source>
</reference>
<feature type="compositionally biased region" description="Polar residues" evidence="1">
    <location>
        <begin position="438"/>
        <end position="453"/>
    </location>
</feature>
<feature type="compositionally biased region" description="Polar residues" evidence="1">
    <location>
        <begin position="25"/>
        <end position="62"/>
    </location>
</feature>
<dbReference type="EMBL" id="JANBPY010001129">
    <property type="protein sequence ID" value="KAJ1961481.1"/>
    <property type="molecule type" value="Genomic_DNA"/>
</dbReference>
<protein>
    <submittedName>
        <fullName evidence="3">Uncharacterized protein</fullName>
    </submittedName>
</protein>
<feature type="region of interest" description="Disordered" evidence="1">
    <location>
        <begin position="23"/>
        <end position="107"/>
    </location>
</feature>
<keyword evidence="4" id="KW-1185">Reference proteome</keyword>
<dbReference type="OrthoDB" id="5737767at2759"/>
<feature type="compositionally biased region" description="Basic and acidic residues" evidence="1">
    <location>
        <begin position="425"/>
        <end position="436"/>
    </location>
</feature>
<evidence type="ECO:0000313" key="3">
    <source>
        <dbReference type="EMBL" id="KAJ1961481.1"/>
    </source>
</evidence>
<feature type="region of interest" description="Disordered" evidence="1">
    <location>
        <begin position="395"/>
        <end position="463"/>
    </location>
</feature>
<evidence type="ECO:0000256" key="1">
    <source>
        <dbReference type="SAM" id="MobiDB-lite"/>
    </source>
</evidence>
<feature type="compositionally biased region" description="Basic and acidic residues" evidence="1">
    <location>
        <begin position="147"/>
        <end position="168"/>
    </location>
</feature>
<feature type="compositionally biased region" description="Basic and acidic residues" evidence="1">
    <location>
        <begin position="63"/>
        <end position="76"/>
    </location>
</feature>
<accession>A0A9W8AR01</accession>
<comment type="caution">
    <text evidence="3">The sequence shown here is derived from an EMBL/GenBank/DDBJ whole genome shotgun (WGS) entry which is preliminary data.</text>
</comment>
<organism evidence="3 4">
    <name type="scientific">Dispira parvispora</name>
    <dbReference type="NCBI Taxonomy" id="1520584"/>
    <lineage>
        <taxon>Eukaryota</taxon>
        <taxon>Fungi</taxon>
        <taxon>Fungi incertae sedis</taxon>
        <taxon>Zoopagomycota</taxon>
        <taxon>Kickxellomycotina</taxon>
        <taxon>Dimargaritomycetes</taxon>
        <taxon>Dimargaritales</taxon>
        <taxon>Dimargaritaceae</taxon>
        <taxon>Dispira</taxon>
    </lineage>
</organism>
<feature type="compositionally biased region" description="Polar residues" evidence="1">
    <location>
        <begin position="79"/>
        <end position="93"/>
    </location>
</feature>
<feature type="signal peptide" evidence="2">
    <location>
        <begin position="1"/>
        <end position="19"/>
    </location>
</feature>
<dbReference type="Proteomes" id="UP001150925">
    <property type="component" value="Unassembled WGS sequence"/>
</dbReference>
<feature type="region of interest" description="Disordered" evidence="1">
    <location>
        <begin position="136"/>
        <end position="178"/>
    </location>
</feature>
<evidence type="ECO:0000313" key="4">
    <source>
        <dbReference type="Proteomes" id="UP001150925"/>
    </source>
</evidence>
<gene>
    <name evidence="3" type="ORF">IWQ62_003852</name>
</gene>
<feature type="compositionally biased region" description="Polar residues" evidence="1">
    <location>
        <begin position="243"/>
        <end position="258"/>
    </location>
</feature>
<feature type="compositionally biased region" description="Polar residues" evidence="1">
    <location>
        <begin position="136"/>
        <end position="146"/>
    </location>
</feature>
<sequence>MKVSVTFLLLAQLAYLVQATPLPTEGSSRLSKDPSATSTADSLHGNSLSPLSAPTDGISSSPKVEKTVDDSVKPEGKVSSVSGGNVAQKVNQPHNKDEDLPATGGTHIQAPVQGVRQDMQGEAPWEPYTPQLNTDIGKTPSGTSTLDESHSATKSVKKEGESPLETHDSATTTSNKSPEALKDTLAQMEELNIGHSVSPEANHLGEKIRASKANNKDESIAFKDVIEETADGTKNTHGRNMATPEQASSDTSYPSARPINIQSSLGALNVDELNLLKSKEILTEKDQHVSFNFRRVEELGILQPGVIRDNGGLPEENWDQIPLKGSDHKLSYLVQNSKGGYVYNLRHLVEVIREVEGANSVESNTMGHTSAVEVQSSTTGDKVVEDKANAVKEKDGVTGVENSDKVDAVKEKNEVTGVQNSDKVGSTKKETVEPVKQDVSSSKSMQVVQNPSHPGTEAKPNHSAANVLEPHDHIGTKADSSPSVMNISPFSDDKQATVIFEELGKVLLALRVYG</sequence>
<name>A0A9W8AR01_9FUNG</name>
<evidence type="ECO:0000256" key="2">
    <source>
        <dbReference type="SAM" id="SignalP"/>
    </source>
</evidence>